<keyword evidence="1" id="KW-0812">Transmembrane</keyword>
<reference evidence="2 3" key="1">
    <citation type="submission" date="2015-09" db="EMBL/GenBank/DDBJ databases">
        <authorList>
            <consortium name="Pathogen Informatics"/>
        </authorList>
    </citation>
    <scope>NUCLEOTIDE SEQUENCE [LARGE SCALE GENOMIC DNA]</scope>
    <source>
        <strain evidence="2 3">2789STDY5608868</strain>
    </source>
</reference>
<dbReference type="EMBL" id="CYXT01000008">
    <property type="protein sequence ID" value="CUM91233.1"/>
    <property type="molecule type" value="Genomic_DNA"/>
</dbReference>
<dbReference type="RefSeq" id="WP_055258436.1">
    <property type="nucleotide sequence ID" value="NZ_CYXT01000008.1"/>
</dbReference>
<feature type="transmembrane region" description="Helical" evidence="1">
    <location>
        <begin position="46"/>
        <end position="66"/>
    </location>
</feature>
<evidence type="ECO:0000313" key="2">
    <source>
        <dbReference type="EMBL" id="CUM91233.1"/>
    </source>
</evidence>
<evidence type="ECO:0000313" key="3">
    <source>
        <dbReference type="Proteomes" id="UP000095598"/>
    </source>
</evidence>
<evidence type="ECO:0000256" key="1">
    <source>
        <dbReference type="SAM" id="Phobius"/>
    </source>
</evidence>
<proteinExistence type="predicted"/>
<name>A0A173SLI8_ANAHA</name>
<dbReference type="AlphaFoldDB" id="A0A173SLI8"/>
<accession>A0A173SLI8</accession>
<dbReference type="Proteomes" id="UP000095598">
    <property type="component" value="Unassembled WGS sequence"/>
</dbReference>
<gene>
    <name evidence="2" type="ORF">ERS852425_01423</name>
</gene>
<keyword evidence="1" id="KW-0472">Membrane</keyword>
<keyword evidence="1" id="KW-1133">Transmembrane helix</keyword>
<sequence>MSKNRIDITEQEAIDLKENITEEEKDLLKNAVKKEIRKKHRKKTKYMKAAAVAACVLIVAPTTIYGKEIQRFFQSKWKQNIFRMEVQVTKEKKSKQNVSLDTRNLKQYEVTKEKSKNETWYAFKNQKINNKDFYARLIKVDQTIKKKFFVNDVEKYSEDEISGNKVLILSMNNIDGKKDHKVYIFYEKEGYILEIPSCELSKNQILNTVKNITVQECSKNDADKGISLTQYLKEQKGIKENKKLLPKQSVAKKQEVTKGYGDGITYQIQKIKVCDSVKGLSSENKKWRNNNAQSQLRKITDKKGKLESYQRKTIIYGDGFHAPEQRIGKTQTMNQKLVFVELKVTNTTKETKQAEAAPGICFAKEKQKGYEILNDDYKRPTAISKLQTNEAAAYFEESNGGYGYGFKSLKAGESEVYHLGYFVDEDQVENMSLNFYGRDKNHRVLKCFE</sequence>
<organism evidence="2 3">
    <name type="scientific">Anaerostipes hadrus</name>
    <dbReference type="NCBI Taxonomy" id="649756"/>
    <lineage>
        <taxon>Bacteria</taxon>
        <taxon>Bacillati</taxon>
        <taxon>Bacillota</taxon>
        <taxon>Clostridia</taxon>
        <taxon>Lachnospirales</taxon>
        <taxon>Lachnospiraceae</taxon>
        <taxon>Anaerostipes</taxon>
    </lineage>
</organism>
<protein>
    <recommendedName>
        <fullName evidence="4">DUF4367 domain-containing protein</fullName>
    </recommendedName>
</protein>
<evidence type="ECO:0008006" key="4">
    <source>
        <dbReference type="Google" id="ProtNLM"/>
    </source>
</evidence>